<accession>A0ABY4S9J5</accession>
<dbReference type="InterPro" id="IPR006115">
    <property type="entry name" value="6PGDH_NADP-bd"/>
</dbReference>
<dbReference type="EMBL" id="CP097636">
    <property type="protein sequence ID" value="URI08562.1"/>
    <property type="molecule type" value="Genomic_DNA"/>
</dbReference>
<sequence length="288" mass="30252">MQVAIIGLGEVGRCYAGPLHASGVDLSVCEARPSQAATDLARTWGLQVHAAAGSWLESADWVLSCVTGSQALPVAEQAAAHLKPGAGFADLTTASPAVKRAAAAMAADRRVRYVDTAIMGAISLNGVRTPLLAAGNGADAFQALIAGAGGKVKVIEGGVAGDAISLKILRSVFTKGMEALAVELLVSAEKQGVREKLYELLSDIDETPLRSFIDMLVRTHVVHAKRRAHEVHDAQQELASQGLPSQVLPGVEQRFLTTASLLERQPLPVPEPDIHQALAWLLANADRT</sequence>
<dbReference type="InterPro" id="IPR036291">
    <property type="entry name" value="NAD(P)-bd_dom_sf"/>
</dbReference>
<dbReference type="InterPro" id="IPR015814">
    <property type="entry name" value="Pgluconate_DH_NAD-bd_C"/>
</dbReference>
<evidence type="ECO:0000313" key="3">
    <source>
        <dbReference type="EMBL" id="URI08562.1"/>
    </source>
</evidence>
<protein>
    <submittedName>
        <fullName evidence="3">NAD(P)-binding domain-containing protein</fullName>
    </submittedName>
</protein>
<feature type="domain" description="6-phosphogluconate dehydrogenase NADP-binding" evidence="1">
    <location>
        <begin position="2"/>
        <end position="121"/>
    </location>
</feature>
<dbReference type="Gene3D" id="3.40.50.720">
    <property type="entry name" value="NAD(P)-binding Rossmann-like Domain"/>
    <property type="match status" value="1"/>
</dbReference>
<dbReference type="InterPro" id="IPR013328">
    <property type="entry name" value="6PGD_dom2"/>
</dbReference>
<dbReference type="RefSeq" id="WP_250196784.1">
    <property type="nucleotide sequence ID" value="NZ_CP097636.1"/>
</dbReference>
<evidence type="ECO:0000259" key="1">
    <source>
        <dbReference type="Pfam" id="PF03446"/>
    </source>
</evidence>
<dbReference type="Proteomes" id="UP001056201">
    <property type="component" value="Chromosome 2"/>
</dbReference>
<evidence type="ECO:0000259" key="2">
    <source>
        <dbReference type="Pfam" id="PF09130"/>
    </source>
</evidence>
<dbReference type="Pfam" id="PF03446">
    <property type="entry name" value="NAD_binding_2"/>
    <property type="match status" value="1"/>
</dbReference>
<dbReference type="Pfam" id="PF09130">
    <property type="entry name" value="DUF1932"/>
    <property type="match status" value="1"/>
</dbReference>
<dbReference type="SUPFAM" id="SSF48179">
    <property type="entry name" value="6-phosphogluconate dehydrogenase C-terminal domain-like"/>
    <property type="match status" value="1"/>
</dbReference>
<keyword evidence="4" id="KW-1185">Reference proteome</keyword>
<proteinExistence type="predicted"/>
<dbReference type="InterPro" id="IPR008927">
    <property type="entry name" value="6-PGluconate_DH-like_C_sf"/>
</dbReference>
<dbReference type="Gene3D" id="1.10.1040.10">
    <property type="entry name" value="N-(1-d-carboxylethyl)-l-norvaline Dehydrogenase, domain 2"/>
    <property type="match status" value="1"/>
</dbReference>
<feature type="domain" description="Phosphogluconate dehydrogenase NAD-binding putative C-terminal" evidence="2">
    <location>
        <begin position="188"/>
        <end position="255"/>
    </location>
</feature>
<evidence type="ECO:0000313" key="4">
    <source>
        <dbReference type="Proteomes" id="UP001056201"/>
    </source>
</evidence>
<name>A0ABY4S9J5_AQUTE</name>
<dbReference type="SUPFAM" id="SSF51735">
    <property type="entry name" value="NAD(P)-binding Rossmann-fold domains"/>
    <property type="match status" value="1"/>
</dbReference>
<organism evidence="3 4">
    <name type="scientific">Aquincola tertiaricarbonis</name>
    <dbReference type="NCBI Taxonomy" id="391953"/>
    <lineage>
        <taxon>Bacteria</taxon>
        <taxon>Pseudomonadati</taxon>
        <taxon>Pseudomonadota</taxon>
        <taxon>Betaproteobacteria</taxon>
        <taxon>Burkholderiales</taxon>
        <taxon>Sphaerotilaceae</taxon>
        <taxon>Aquincola</taxon>
    </lineage>
</organism>
<reference evidence="3" key="1">
    <citation type="submission" date="2022-05" db="EMBL/GenBank/DDBJ databases">
        <title>An RpoN-dependent PEP-CTERM gene is involved in floc formation of an Aquincola tertiaricarbonis strain.</title>
        <authorList>
            <person name="Qiu D."/>
            <person name="Xia M."/>
        </authorList>
    </citation>
    <scope>NUCLEOTIDE SEQUENCE</scope>
    <source>
        <strain evidence="3">RN12</strain>
    </source>
</reference>
<gene>
    <name evidence="3" type="ORF">MW290_23565</name>
</gene>